<feature type="region of interest" description="Disordered" evidence="1">
    <location>
        <begin position="193"/>
        <end position="215"/>
    </location>
</feature>
<comment type="caution">
    <text evidence="3">The sequence shown here is derived from an EMBL/GenBank/DDBJ whole genome shotgun (WGS) entry which is preliminary data.</text>
</comment>
<accession>A0ABV8IFK2</accession>
<feature type="region of interest" description="Disordered" evidence="1">
    <location>
        <begin position="43"/>
        <end position="78"/>
    </location>
</feature>
<evidence type="ECO:0000256" key="2">
    <source>
        <dbReference type="SAM" id="Phobius"/>
    </source>
</evidence>
<protein>
    <recommendedName>
        <fullName evidence="5">Lipoprotein</fullName>
    </recommendedName>
</protein>
<keyword evidence="2" id="KW-1133">Transmembrane helix</keyword>
<organism evidence="3 4">
    <name type="scientific">Planomonospora corallina</name>
    <dbReference type="NCBI Taxonomy" id="1806052"/>
    <lineage>
        <taxon>Bacteria</taxon>
        <taxon>Bacillati</taxon>
        <taxon>Actinomycetota</taxon>
        <taxon>Actinomycetes</taxon>
        <taxon>Streptosporangiales</taxon>
        <taxon>Streptosporangiaceae</taxon>
        <taxon>Planomonospora</taxon>
    </lineage>
</organism>
<dbReference type="RefSeq" id="WP_377294646.1">
    <property type="nucleotide sequence ID" value="NZ_JBHSBM010000075.1"/>
</dbReference>
<keyword evidence="4" id="KW-1185">Reference proteome</keyword>
<evidence type="ECO:0000313" key="4">
    <source>
        <dbReference type="Proteomes" id="UP001595850"/>
    </source>
</evidence>
<dbReference type="Proteomes" id="UP001595850">
    <property type="component" value="Unassembled WGS sequence"/>
</dbReference>
<dbReference type="InterPro" id="IPR032710">
    <property type="entry name" value="NTF2-like_dom_sf"/>
</dbReference>
<name>A0ABV8IFK2_9ACTN</name>
<proteinExistence type="predicted"/>
<evidence type="ECO:0008006" key="5">
    <source>
        <dbReference type="Google" id="ProtNLM"/>
    </source>
</evidence>
<keyword evidence="2" id="KW-0812">Transmembrane</keyword>
<dbReference type="SUPFAM" id="SSF54427">
    <property type="entry name" value="NTF2-like"/>
    <property type="match status" value="1"/>
</dbReference>
<reference evidence="4" key="1">
    <citation type="journal article" date="2019" name="Int. J. Syst. Evol. Microbiol.">
        <title>The Global Catalogue of Microorganisms (GCM) 10K type strain sequencing project: providing services to taxonomists for standard genome sequencing and annotation.</title>
        <authorList>
            <consortium name="The Broad Institute Genomics Platform"/>
            <consortium name="The Broad Institute Genome Sequencing Center for Infectious Disease"/>
            <person name="Wu L."/>
            <person name="Ma J."/>
        </authorList>
    </citation>
    <scope>NUCLEOTIDE SEQUENCE [LARGE SCALE GENOMIC DNA]</scope>
    <source>
        <strain evidence="4">TBRC 4489</strain>
    </source>
</reference>
<feature type="compositionally biased region" description="Polar residues" evidence="1">
    <location>
        <begin position="49"/>
        <end position="59"/>
    </location>
</feature>
<feature type="transmembrane region" description="Helical" evidence="2">
    <location>
        <begin position="20"/>
        <end position="41"/>
    </location>
</feature>
<gene>
    <name evidence="3" type="ORF">ACFOWE_32465</name>
</gene>
<keyword evidence="2" id="KW-0472">Membrane</keyword>
<evidence type="ECO:0000256" key="1">
    <source>
        <dbReference type="SAM" id="MobiDB-lite"/>
    </source>
</evidence>
<sequence>MGYPPQYGPPSAGETGRGLAVIVLMVTGLIIGTAVAVSMALEPPAAHGSPSSAETTSQAPDPGEPWTPEGSEESVRQAAEASFDAYAGGASGEFWDSWSTEARSAITREDYVRLFQLCPQLVPGSSFSVGEVTVAGDGALVTATRTTDQTPYDYEFVHEDGSWRYVPPPEELQEYRSKGVDRILAERRTAGACGAPLAPSTGAPLAPSSGVSPPG</sequence>
<evidence type="ECO:0000313" key="3">
    <source>
        <dbReference type="EMBL" id="MFC4063018.1"/>
    </source>
</evidence>
<dbReference type="EMBL" id="JBHSBM010000075">
    <property type="protein sequence ID" value="MFC4063018.1"/>
    <property type="molecule type" value="Genomic_DNA"/>
</dbReference>